<accession>A0A8S1RVD6</accession>
<evidence type="ECO:0000313" key="1">
    <source>
        <dbReference type="EMBL" id="CAD8130444.1"/>
    </source>
</evidence>
<dbReference type="Proteomes" id="UP000692954">
    <property type="component" value="Unassembled WGS sequence"/>
</dbReference>
<name>A0A8S1RVD6_9CILI</name>
<dbReference type="EMBL" id="CAJJDN010000290">
    <property type="protein sequence ID" value="CAD8130444.1"/>
    <property type="molecule type" value="Genomic_DNA"/>
</dbReference>
<protein>
    <submittedName>
        <fullName evidence="1">Uncharacterized protein</fullName>
    </submittedName>
</protein>
<comment type="caution">
    <text evidence="1">The sequence shown here is derived from an EMBL/GenBank/DDBJ whole genome shotgun (WGS) entry which is preliminary data.</text>
</comment>
<proteinExistence type="predicted"/>
<sequence length="149" mass="18256">MKSICFELDANNQKYQFVKMSLRGNKKQTQTVQQSDSLWRLIKVVPADTMRILIKVLQIQTSHILFLVFQEYKFQRLQVNMKLISKHKSQQELRNKNQIKRENNNRLKNKIKLLKFSNKQNQWIYASQENFLRPWIKTYWRLKQRKRKS</sequence>
<organism evidence="1 2">
    <name type="scientific">Paramecium sonneborni</name>
    <dbReference type="NCBI Taxonomy" id="65129"/>
    <lineage>
        <taxon>Eukaryota</taxon>
        <taxon>Sar</taxon>
        <taxon>Alveolata</taxon>
        <taxon>Ciliophora</taxon>
        <taxon>Intramacronucleata</taxon>
        <taxon>Oligohymenophorea</taxon>
        <taxon>Peniculida</taxon>
        <taxon>Parameciidae</taxon>
        <taxon>Paramecium</taxon>
    </lineage>
</organism>
<dbReference type="AlphaFoldDB" id="A0A8S1RVD6"/>
<evidence type="ECO:0000313" key="2">
    <source>
        <dbReference type="Proteomes" id="UP000692954"/>
    </source>
</evidence>
<reference evidence="1" key="1">
    <citation type="submission" date="2021-01" db="EMBL/GenBank/DDBJ databases">
        <authorList>
            <consortium name="Genoscope - CEA"/>
            <person name="William W."/>
        </authorList>
    </citation>
    <scope>NUCLEOTIDE SEQUENCE</scope>
</reference>
<keyword evidence="2" id="KW-1185">Reference proteome</keyword>
<gene>
    <name evidence="1" type="ORF">PSON_ATCC_30995.1.T2900002</name>
</gene>